<evidence type="ECO:0000313" key="1">
    <source>
        <dbReference type="EMBL" id="RAL09575.1"/>
    </source>
</evidence>
<proteinExistence type="predicted"/>
<dbReference type="VEuPathDB" id="FungiDB:BO97DRAFT_160682"/>
<evidence type="ECO:0000313" key="2">
    <source>
        <dbReference type="Proteomes" id="UP000248961"/>
    </source>
</evidence>
<dbReference type="EMBL" id="KZ824302">
    <property type="protein sequence ID" value="RAL09575.1"/>
    <property type="molecule type" value="Genomic_DNA"/>
</dbReference>
<dbReference type="AlphaFoldDB" id="A0A395HQK9"/>
<dbReference type="Proteomes" id="UP000248961">
    <property type="component" value="Unassembled WGS sequence"/>
</dbReference>
<gene>
    <name evidence="1" type="ORF">BO97DRAFT_160682</name>
</gene>
<dbReference type="GeneID" id="37194514"/>
<name>A0A395HQK9_ASPHC</name>
<organism evidence="1 2">
    <name type="scientific">Aspergillus homomorphus (strain CBS 101889)</name>
    <dbReference type="NCBI Taxonomy" id="1450537"/>
    <lineage>
        <taxon>Eukaryota</taxon>
        <taxon>Fungi</taxon>
        <taxon>Dikarya</taxon>
        <taxon>Ascomycota</taxon>
        <taxon>Pezizomycotina</taxon>
        <taxon>Eurotiomycetes</taxon>
        <taxon>Eurotiomycetidae</taxon>
        <taxon>Eurotiales</taxon>
        <taxon>Aspergillaceae</taxon>
        <taxon>Aspergillus</taxon>
        <taxon>Aspergillus subgen. Circumdati</taxon>
    </lineage>
</organism>
<sequence length="74" mass="8358">MPLAGAATGEVRERDPDIMTLEIDGHIRRRMPGMRASNPTVTLACTAGIFQWALYEPRCHLNHRTRVRIESPSE</sequence>
<accession>A0A395HQK9</accession>
<dbReference type="RefSeq" id="XP_025548729.1">
    <property type="nucleotide sequence ID" value="XM_025690225.1"/>
</dbReference>
<protein>
    <submittedName>
        <fullName evidence="1">Uncharacterized protein</fullName>
    </submittedName>
</protein>
<keyword evidence="2" id="KW-1185">Reference proteome</keyword>
<reference evidence="1 2" key="1">
    <citation type="submission" date="2018-02" db="EMBL/GenBank/DDBJ databases">
        <title>The genomes of Aspergillus section Nigri reveals drivers in fungal speciation.</title>
        <authorList>
            <consortium name="DOE Joint Genome Institute"/>
            <person name="Vesth T.C."/>
            <person name="Nybo J."/>
            <person name="Theobald S."/>
            <person name="Brandl J."/>
            <person name="Frisvad J.C."/>
            <person name="Nielsen K.F."/>
            <person name="Lyhne E.K."/>
            <person name="Kogle M.E."/>
            <person name="Kuo A."/>
            <person name="Riley R."/>
            <person name="Clum A."/>
            <person name="Nolan M."/>
            <person name="Lipzen A."/>
            <person name="Salamov A."/>
            <person name="Henrissat B."/>
            <person name="Wiebenga A."/>
            <person name="De vries R.P."/>
            <person name="Grigoriev I.V."/>
            <person name="Mortensen U.H."/>
            <person name="Andersen M.R."/>
            <person name="Baker S.E."/>
        </authorList>
    </citation>
    <scope>NUCLEOTIDE SEQUENCE [LARGE SCALE GENOMIC DNA]</scope>
    <source>
        <strain evidence="1 2">CBS 101889</strain>
    </source>
</reference>